<dbReference type="InterPro" id="IPR014710">
    <property type="entry name" value="RmlC-like_jellyroll"/>
</dbReference>
<reference evidence="6 7" key="1">
    <citation type="journal article" date="2015" name="Genome Biol. Evol.">
        <title>Phylogenomic analyses indicate that early fungi evolved digesting cell walls of algal ancestors of land plants.</title>
        <authorList>
            <person name="Chang Y."/>
            <person name="Wang S."/>
            <person name="Sekimoto S."/>
            <person name="Aerts A.L."/>
            <person name="Choi C."/>
            <person name="Clum A."/>
            <person name="LaButti K.M."/>
            <person name="Lindquist E.A."/>
            <person name="Yee Ngan C."/>
            <person name="Ohm R.A."/>
            <person name="Salamov A.A."/>
            <person name="Grigoriev I.V."/>
            <person name="Spatafora J.W."/>
            <person name="Berbee M.L."/>
        </authorList>
    </citation>
    <scope>NUCLEOTIDE SEQUENCE [LARGE SCALE GENOMIC DNA]</scope>
    <source>
        <strain evidence="6 7">JEL478</strain>
    </source>
</reference>
<comment type="cofactor">
    <cofactor evidence="2">
        <name>Fe cation</name>
        <dbReference type="ChEBI" id="CHEBI:24875"/>
    </cofactor>
    <text evidence="2">Binds 1 Fe cation per subunit.</text>
</comment>
<dbReference type="Proteomes" id="UP000070544">
    <property type="component" value="Unassembled WGS sequence"/>
</dbReference>
<feature type="compositionally biased region" description="Low complexity" evidence="4">
    <location>
        <begin position="154"/>
        <end position="170"/>
    </location>
</feature>
<evidence type="ECO:0000256" key="3">
    <source>
        <dbReference type="RuleBase" id="RU003457"/>
    </source>
</evidence>
<comment type="similarity">
    <text evidence="1 3">Belongs to the pirin family.</text>
</comment>
<sequence length="364" mass="38671">MSALEIIAPKVKELVVGISVRRLLPSYPTQTVGPFIFLDHMGSPSLPTTLPPPLSVPPHPHIGLSTVTFLFRGALLHRDSLGTSQVIRPGDVNIMHAGRGVVHSERPVNDTASAEDRQPLHGIQFWSVLPPHLEHAPASFQHATASSLPEFHLSSSSSSSSSSPPSSPSSHAKLLIGSRPNLLGSFSLPSPVTVPDPDTLYAALFLHATPASYTSVSPSSPASPTADGSIPVLASDAPQRAVYSVDAPGVTIRARGRADLHVPQFHLAVLKEGEDVYVVPPPAGKAGEVARAVVLGGAKVERRHVWWNYVATSSDHIARARAHWGALTEPESYPSLAHGEDNLFETVPGEPGVQEYIRQPGGRK</sequence>
<feature type="binding site" evidence="2">
    <location>
        <position position="105"/>
    </location>
    <ligand>
        <name>Fe cation</name>
        <dbReference type="ChEBI" id="CHEBI:24875"/>
    </ligand>
</feature>
<dbReference type="Pfam" id="PF02678">
    <property type="entry name" value="Pirin"/>
    <property type="match status" value="1"/>
</dbReference>
<gene>
    <name evidence="6" type="ORF">M427DRAFT_50455</name>
</gene>
<dbReference type="GO" id="GO:0046872">
    <property type="term" value="F:metal ion binding"/>
    <property type="evidence" value="ECO:0007669"/>
    <property type="project" value="UniProtKB-KW"/>
</dbReference>
<evidence type="ECO:0000256" key="1">
    <source>
        <dbReference type="ARBA" id="ARBA00008416"/>
    </source>
</evidence>
<evidence type="ECO:0000259" key="5">
    <source>
        <dbReference type="Pfam" id="PF02678"/>
    </source>
</evidence>
<feature type="domain" description="Pirin N-terminal" evidence="5">
    <location>
        <begin position="20"/>
        <end position="126"/>
    </location>
</feature>
<dbReference type="AlphaFoldDB" id="A0A139AZF5"/>
<proteinExistence type="inferred from homology"/>
<feature type="binding site" evidence="2">
    <location>
        <position position="59"/>
    </location>
    <ligand>
        <name>Fe cation</name>
        <dbReference type="ChEBI" id="CHEBI:24875"/>
    </ligand>
</feature>
<dbReference type="InterPro" id="IPR011051">
    <property type="entry name" value="RmlC_Cupin_sf"/>
</dbReference>
<dbReference type="PANTHER" id="PTHR13903">
    <property type="entry name" value="PIRIN-RELATED"/>
    <property type="match status" value="1"/>
</dbReference>
<dbReference type="PANTHER" id="PTHR13903:SF8">
    <property type="entry name" value="PIRIN"/>
    <property type="match status" value="1"/>
</dbReference>
<keyword evidence="2" id="KW-0408">Iron</keyword>
<keyword evidence="7" id="KW-1185">Reference proteome</keyword>
<dbReference type="PIRSF" id="PIRSF006232">
    <property type="entry name" value="Pirin"/>
    <property type="match status" value="1"/>
</dbReference>
<feature type="region of interest" description="Disordered" evidence="4">
    <location>
        <begin position="151"/>
        <end position="174"/>
    </location>
</feature>
<dbReference type="Gene3D" id="2.60.120.10">
    <property type="entry name" value="Jelly Rolls"/>
    <property type="match status" value="1"/>
</dbReference>
<feature type="binding site" evidence="2">
    <location>
        <position position="103"/>
    </location>
    <ligand>
        <name>Fe cation</name>
        <dbReference type="ChEBI" id="CHEBI:24875"/>
    </ligand>
</feature>
<evidence type="ECO:0000313" key="6">
    <source>
        <dbReference type="EMBL" id="KXS22094.1"/>
    </source>
</evidence>
<keyword evidence="2" id="KW-0479">Metal-binding</keyword>
<dbReference type="InterPro" id="IPR003829">
    <property type="entry name" value="Pirin_N_dom"/>
</dbReference>
<organism evidence="6 7">
    <name type="scientific">Gonapodya prolifera (strain JEL478)</name>
    <name type="common">Monoblepharis prolifera</name>
    <dbReference type="NCBI Taxonomy" id="1344416"/>
    <lineage>
        <taxon>Eukaryota</taxon>
        <taxon>Fungi</taxon>
        <taxon>Fungi incertae sedis</taxon>
        <taxon>Chytridiomycota</taxon>
        <taxon>Chytridiomycota incertae sedis</taxon>
        <taxon>Monoblepharidomycetes</taxon>
        <taxon>Monoblepharidales</taxon>
        <taxon>Gonapodyaceae</taxon>
        <taxon>Gonapodya</taxon>
    </lineage>
</organism>
<dbReference type="EMBL" id="KQ965731">
    <property type="protein sequence ID" value="KXS22094.1"/>
    <property type="molecule type" value="Genomic_DNA"/>
</dbReference>
<evidence type="ECO:0000256" key="2">
    <source>
        <dbReference type="PIRSR" id="PIRSR006232-1"/>
    </source>
</evidence>
<name>A0A139AZF5_GONPJ</name>
<dbReference type="OrthoDB" id="198735at2759"/>
<evidence type="ECO:0000256" key="4">
    <source>
        <dbReference type="SAM" id="MobiDB-lite"/>
    </source>
</evidence>
<evidence type="ECO:0000313" key="7">
    <source>
        <dbReference type="Proteomes" id="UP000070544"/>
    </source>
</evidence>
<accession>A0A139AZF5</accession>
<dbReference type="SUPFAM" id="SSF51182">
    <property type="entry name" value="RmlC-like cupins"/>
    <property type="match status" value="1"/>
</dbReference>
<protein>
    <submittedName>
        <fullName evidence="6">Pirin-domain-containing protein</fullName>
    </submittedName>
</protein>
<feature type="binding site" evidence="2">
    <location>
        <position position="61"/>
    </location>
    <ligand>
        <name>Fe cation</name>
        <dbReference type="ChEBI" id="CHEBI:24875"/>
    </ligand>
</feature>
<dbReference type="InterPro" id="IPR012093">
    <property type="entry name" value="Pirin"/>
</dbReference>